<dbReference type="GO" id="GO:0008171">
    <property type="term" value="F:O-methyltransferase activity"/>
    <property type="evidence" value="ECO:0007669"/>
    <property type="project" value="InterPro"/>
</dbReference>
<dbReference type="InterPro" id="IPR036388">
    <property type="entry name" value="WH-like_DNA-bd_sf"/>
</dbReference>
<dbReference type="PANTHER" id="PTHR43712:SF2">
    <property type="entry name" value="O-METHYLTRANSFERASE CICE"/>
    <property type="match status" value="1"/>
</dbReference>
<evidence type="ECO:0000256" key="1">
    <source>
        <dbReference type="ARBA" id="ARBA00022603"/>
    </source>
</evidence>
<proteinExistence type="predicted"/>
<keyword evidence="1 6" id="KW-0489">Methyltransferase</keyword>
<sequence length="356" mass="39941">MIKYDAPDTTPALEAKFIAQQIAYGPVVFQAALALRDFGILEALRKNETDGLTANEVSAICDVSVYGCKVLLESGLSAKITRLVDDKFFITKVGIFLTKDKLTKINMNFVEDFCYDGFTKLKDSITEGRPAGLKTMGDWPTVYEALTSLNERQQKSWFEFDHYYSDIAFPTILPIVFANNPKLIMDIGANTGKFTLQCLNHDANVNVNMVDLPQQLELAKKNIENENLSDRAQAHGMNVLDEKNTFPSGADVIWMSQFLDCFSMPQIVSILKRAKAAMNENTTLYILELLWDRQEYEASAFCLHNTSLYFTCFANGDSQMYKFSDLESCIIEAGLKIVSIKDDIGISHTLLECKPA</sequence>
<accession>A0A3B0WSY2</accession>
<dbReference type="Gene3D" id="1.20.58.1390">
    <property type="match status" value="1"/>
</dbReference>
<feature type="domain" description="O-methyltransferase C-terminal" evidence="4">
    <location>
        <begin position="118"/>
        <end position="316"/>
    </location>
</feature>
<dbReference type="InterPro" id="IPR001077">
    <property type="entry name" value="COMT_C"/>
</dbReference>
<dbReference type="AlphaFoldDB" id="A0A3B0WSY2"/>
<dbReference type="Pfam" id="PF00891">
    <property type="entry name" value="Methyltransf_2"/>
    <property type="match status" value="1"/>
</dbReference>
<dbReference type="SUPFAM" id="SSF53335">
    <property type="entry name" value="S-adenosyl-L-methionine-dependent methyltransferases"/>
    <property type="match status" value="1"/>
</dbReference>
<protein>
    <submittedName>
        <fullName evidence="6">Uncharacterized SAM-dependent O-methyltransferase</fullName>
    </submittedName>
</protein>
<dbReference type="InterPro" id="IPR016461">
    <property type="entry name" value="COMT-like"/>
</dbReference>
<keyword evidence="3" id="KW-0949">S-adenosyl-L-methionine</keyword>
<reference evidence="6" key="1">
    <citation type="submission" date="2018-06" db="EMBL/GenBank/DDBJ databases">
        <authorList>
            <person name="Zhirakovskaya E."/>
        </authorList>
    </citation>
    <scope>NUCLEOTIDE SEQUENCE</scope>
</reference>
<dbReference type="EMBL" id="UOFH01000014">
    <property type="protein sequence ID" value="VAW58521.1"/>
    <property type="molecule type" value="Genomic_DNA"/>
</dbReference>
<dbReference type="Gene3D" id="1.10.10.10">
    <property type="entry name" value="Winged helix-like DNA-binding domain superfamily/Winged helix DNA-binding domain"/>
    <property type="match status" value="1"/>
</dbReference>
<dbReference type="PROSITE" id="PS51683">
    <property type="entry name" value="SAM_OMT_II"/>
    <property type="match status" value="1"/>
</dbReference>
<keyword evidence="2 6" id="KW-0808">Transferase</keyword>
<gene>
    <name evidence="6" type="ORF">MNBD_GAMMA08-2545</name>
</gene>
<dbReference type="Pfam" id="PF21212">
    <property type="entry name" value="Dimerisation2-like_dom"/>
    <property type="match status" value="1"/>
</dbReference>
<dbReference type="PANTHER" id="PTHR43712">
    <property type="entry name" value="PUTATIVE (AFU_ORTHOLOGUE AFUA_4G14580)-RELATED"/>
    <property type="match status" value="1"/>
</dbReference>
<dbReference type="InterPro" id="IPR049480">
    <property type="entry name" value="BVU_1015-like_N"/>
</dbReference>
<organism evidence="6">
    <name type="scientific">hydrothermal vent metagenome</name>
    <dbReference type="NCBI Taxonomy" id="652676"/>
    <lineage>
        <taxon>unclassified sequences</taxon>
        <taxon>metagenomes</taxon>
        <taxon>ecological metagenomes</taxon>
    </lineage>
</organism>
<feature type="domain" description="BVU-1015-like N-terminal dimerisation-like" evidence="5">
    <location>
        <begin position="18"/>
        <end position="88"/>
    </location>
</feature>
<evidence type="ECO:0000256" key="3">
    <source>
        <dbReference type="ARBA" id="ARBA00022691"/>
    </source>
</evidence>
<dbReference type="InterPro" id="IPR029063">
    <property type="entry name" value="SAM-dependent_MTases_sf"/>
</dbReference>
<evidence type="ECO:0000259" key="5">
    <source>
        <dbReference type="Pfam" id="PF21212"/>
    </source>
</evidence>
<evidence type="ECO:0000256" key="2">
    <source>
        <dbReference type="ARBA" id="ARBA00022679"/>
    </source>
</evidence>
<dbReference type="Gene3D" id="3.40.50.150">
    <property type="entry name" value="Vaccinia Virus protein VP39"/>
    <property type="match status" value="1"/>
</dbReference>
<name>A0A3B0WSY2_9ZZZZ</name>
<evidence type="ECO:0000313" key="6">
    <source>
        <dbReference type="EMBL" id="VAW58521.1"/>
    </source>
</evidence>
<dbReference type="GO" id="GO:0032259">
    <property type="term" value="P:methylation"/>
    <property type="evidence" value="ECO:0007669"/>
    <property type="project" value="UniProtKB-KW"/>
</dbReference>
<evidence type="ECO:0000259" key="4">
    <source>
        <dbReference type="Pfam" id="PF00891"/>
    </source>
</evidence>